<dbReference type="GO" id="GO:0003824">
    <property type="term" value="F:catalytic activity"/>
    <property type="evidence" value="ECO:0007669"/>
    <property type="project" value="InterPro"/>
</dbReference>
<name>A0A0F9EDP4_9ZZZZ</name>
<dbReference type="EMBL" id="LAZR01025383">
    <property type="protein sequence ID" value="KKL72079.1"/>
    <property type="molecule type" value="Genomic_DNA"/>
</dbReference>
<gene>
    <name evidence="2" type="ORF">LCGC14_2088480</name>
</gene>
<accession>A0A0F9EDP4</accession>
<dbReference type="Pfam" id="PF01048">
    <property type="entry name" value="PNP_UDP_1"/>
    <property type="match status" value="1"/>
</dbReference>
<dbReference type="InterPro" id="IPR035994">
    <property type="entry name" value="Nucleoside_phosphorylase_sf"/>
</dbReference>
<evidence type="ECO:0000259" key="1">
    <source>
        <dbReference type="Pfam" id="PF01048"/>
    </source>
</evidence>
<comment type="caution">
    <text evidence="2">The sequence shown here is derived from an EMBL/GenBank/DDBJ whole genome shotgun (WGS) entry which is preliminary data.</text>
</comment>
<feature type="domain" description="Nucleoside phosphorylase" evidence="1">
    <location>
        <begin position="59"/>
        <end position="186"/>
    </location>
</feature>
<feature type="non-terminal residue" evidence="2">
    <location>
        <position position="187"/>
    </location>
</feature>
<dbReference type="Gene3D" id="3.40.50.1580">
    <property type="entry name" value="Nucleoside phosphorylase domain"/>
    <property type="match status" value="1"/>
</dbReference>
<dbReference type="InterPro" id="IPR000845">
    <property type="entry name" value="Nucleoside_phosphorylase_d"/>
</dbReference>
<reference evidence="2" key="1">
    <citation type="journal article" date="2015" name="Nature">
        <title>Complex archaea that bridge the gap between prokaryotes and eukaryotes.</title>
        <authorList>
            <person name="Spang A."/>
            <person name="Saw J.H."/>
            <person name="Jorgensen S.L."/>
            <person name="Zaremba-Niedzwiedzka K."/>
            <person name="Martijn J."/>
            <person name="Lind A.E."/>
            <person name="van Eijk R."/>
            <person name="Schleper C."/>
            <person name="Guy L."/>
            <person name="Ettema T.J."/>
        </authorList>
    </citation>
    <scope>NUCLEOTIDE SEQUENCE</scope>
</reference>
<sequence>MSEDVPVTILDHEPDAPSVFLPGNMMDLCRQQNGLPLCRVPEGCLLDFDGEIVEHLTATGQARPDPTWPCFHTRLHRWESGQSEFGIIGGTIGAPFAVLVAEELFASGCKALVTIGSAGLLATDLRPPFFLLIERALRDEGTSYHYLAPAPFVEVDRNLLELAQARLNSADISVLTTSTWTTDAPFR</sequence>
<organism evidence="2">
    <name type="scientific">marine sediment metagenome</name>
    <dbReference type="NCBI Taxonomy" id="412755"/>
    <lineage>
        <taxon>unclassified sequences</taxon>
        <taxon>metagenomes</taxon>
        <taxon>ecological metagenomes</taxon>
    </lineage>
</organism>
<dbReference type="SUPFAM" id="SSF53167">
    <property type="entry name" value="Purine and uridine phosphorylases"/>
    <property type="match status" value="1"/>
</dbReference>
<dbReference type="AlphaFoldDB" id="A0A0F9EDP4"/>
<protein>
    <recommendedName>
        <fullName evidence="1">Nucleoside phosphorylase domain-containing protein</fullName>
    </recommendedName>
</protein>
<proteinExistence type="predicted"/>
<dbReference type="CDD" id="cd09007">
    <property type="entry name" value="NP-I_spr0068"/>
    <property type="match status" value="1"/>
</dbReference>
<evidence type="ECO:0000313" key="2">
    <source>
        <dbReference type="EMBL" id="KKL72079.1"/>
    </source>
</evidence>
<dbReference type="GO" id="GO:0009116">
    <property type="term" value="P:nucleoside metabolic process"/>
    <property type="evidence" value="ECO:0007669"/>
    <property type="project" value="InterPro"/>
</dbReference>